<dbReference type="AlphaFoldDB" id="A0A9D9DF53"/>
<dbReference type="GO" id="GO:0016787">
    <property type="term" value="F:hydrolase activity"/>
    <property type="evidence" value="ECO:0007669"/>
    <property type="project" value="UniProtKB-KW"/>
</dbReference>
<evidence type="ECO:0000313" key="2">
    <source>
        <dbReference type="EMBL" id="MBO8425413.1"/>
    </source>
</evidence>
<comment type="caution">
    <text evidence="2">The sequence shown here is derived from an EMBL/GenBank/DDBJ whole genome shotgun (WGS) entry which is preliminary data.</text>
</comment>
<dbReference type="EMBL" id="JADINC010000046">
    <property type="protein sequence ID" value="MBO8425413.1"/>
    <property type="molecule type" value="Genomic_DNA"/>
</dbReference>
<dbReference type="InterPro" id="IPR029058">
    <property type="entry name" value="AB_hydrolase_fold"/>
</dbReference>
<reference evidence="2" key="2">
    <citation type="journal article" date="2021" name="PeerJ">
        <title>Extensive microbial diversity within the chicken gut microbiome revealed by metagenomics and culture.</title>
        <authorList>
            <person name="Gilroy R."/>
            <person name="Ravi A."/>
            <person name="Getino M."/>
            <person name="Pursley I."/>
            <person name="Horton D.L."/>
            <person name="Alikhan N.F."/>
            <person name="Baker D."/>
            <person name="Gharbi K."/>
            <person name="Hall N."/>
            <person name="Watson M."/>
            <person name="Adriaenssens E.M."/>
            <person name="Foster-Nyarko E."/>
            <person name="Jarju S."/>
            <person name="Secka A."/>
            <person name="Antonio M."/>
            <person name="Oren A."/>
            <person name="Chaudhuri R.R."/>
            <person name="La Ragione R."/>
            <person name="Hildebrand F."/>
            <person name="Pallen M.J."/>
        </authorList>
    </citation>
    <scope>NUCLEOTIDE SEQUENCE</scope>
    <source>
        <strain evidence="2">8207</strain>
    </source>
</reference>
<gene>
    <name evidence="2" type="ORF">IAC69_02950</name>
</gene>
<dbReference type="SUPFAM" id="SSF53474">
    <property type="entry name" value="alpha/beta-Hydrolases"/>
    <property type="match status" value="1"/>
</dbReference>
<dbReference type="Proteomes" id="UP000823630">
    <property type="component" value="Unassembled WGS sequence"/>
</dbReference>
<evidence type="ECO:0000259" key="1">
    <source>
        <dbReference type="Pfam" id="PF12146"/>
    </source>
</evidence>
<reference evidence="2" key="1">
    <citation type="submission" date="2020-10" db="EMBL/GenBank/DDBJ databases">
        <authorList>
            <person name="Gilroy R."/>
        </authorList>
    </citation>
    <scope>NUCLEOTIDE SEQUENCE</scope>
    <source>
        <strain evidence="2">8207</strain>
    </source>
</reference>
<dbReference type="Pfam" id="PF12146">
    <property type="entry name" value="Hydrolase_4"/>
    <property type="match status" value="1"/>
</dbReference>
<organism evidence="2 3">
    <name type="scientific">Candidatus Enterousia avistercoris</name>
    <dbReference type="NCBI Taxonomy" id="2840788"/>
    <lineage>
        <taxon>Bacteria</taxon>
        <taxon>Pseudomonadati</taxon>
        <taxon>Pseudomonadota</taxon>
        <taxon>Alphaproteobacteria</taxon>
        <taxon>Candidatus Enterousia</taxon>
    </lineage>
</organism>
<dbReference type="InterPro" id="IPR010662">
    <property type="entry name" value="RBBP9/YdeN"/>
</dbReference>
<accession>A0A9D9DF53</accession>
<name>A0A9D9DF53_9PROT</name>
<keyword evidence="2" id="KW-0378">Hydrolase</keyword>
<dbReference type="PANTHER" id="PTHR15394:SF3">
    <property type="entry name" value="SERINE HYDROLASE RBBP9"/>
    <property type="match status" value="1"/>
</dbReference>
<feature type="domain" description="Serine aminopeptidase S33" evidence="1">
    <location>
        <begin position="62"/>
        <end position="118"/>
    </location>
</feature>
<protein>
    <submittedName>
        <fullName evidence="2">Alpha/beta fold hydrolase</fullName>
    </submittedName>
</protein>
<dbReference type="InterPro" id="IPR022742">
    <property type="entry name" value="Hydrolase_4"/>
</dbReference>
<dbReference type="Gene3D" id="3.40.50.1820">
    <property type="entry name" value="alpha/beta hydrolase"/>
    <property type="match status" value="1"/>
</dbReference>
<sequence length="196" mass="22371">MVNAIICHGVKFKDEFDKMEIPFCASYWYPWLQQKLILAGVPTQVPSFTNSWLPARSYAADVDILSRQQIDADTIMIGHSCGGGLLVKYLSENPGIKIGHLILVAPWIDAQHQFPQYFNNFAPSPDLSSRVGTMDLFYSSDDHYGDMIIQGCKKLESIYPDMRVHRFTDRGHFSGGMREFPELWNLCNVFLQNNML</sequence>
<proteinExistence type="predicted"/>
<dbReference type="PANTHER" id="PTHR15394">
    <property type="entry name" value="SERINE HYDROLASE RBBP9"/>
    <property type="match status" value="1"/>
</dbReference>
<evidence type="ECO:0000313" key="3">
    <source>
        <dbReference type="Proteomes" id="UP000823630"/>
    </source>
</evidence>